<organism evidence="3 4">
    <name type="scientific">Pseudolycoriella hygida</name>
    <dbReference type="NCBI Taxonomy" id="35572"/>
    <lineage>
        <taxon>Eukaryota</taxon>
        <taxon>Metazoa</taxon>
        <taxon>Ecdysozoa</taxon>
        <taxon>Arthropoda</taxon>
        <taxon>Hexapoda</taxon>
        <taxon>Insecta</taxon>
        <taxon>Pterygota</taxon>
        <taxon>Neoptera</taxon>
        <taxon>Endopterygota</taxon>
        <taxon>Diptera</taxon>
        <taxon>Nematocera</taxon>
        <taxon>Sciaroidea</taxon>
        <taxon>Sciaridae</taxon>
        <taxon>Pseudolycoriella</taxon>
    </lineage>
</organism>
<feature type="domain" description="HTH psq-type" evidence="2">
    <location>
        <begin position="22"/>
        <end position="64"/>
    </location>
</feature>
<dbReference type="Gene3D" id="1.10.10.60">
    <property type="entry name" value="Homeodomain-like"/>
    <property type="match status" value="1"/>
</dbReference>
<dbReference type="OrthoDB" id="71166at2759"/>
<name>A0A9Q0ND88_9DIPT</name>
<evidence type="ECO:0000313" key="3">
    <source>
        <dbReference type="EMBL" id="KAJ6647757.1"/>
    </source>
</evidence>
<comment type="subcellular location">
    <subcellularLocation>
        <location evidence="1">Nucleus</location>
    </subcellularLocation>
</comment>
<keyword evidence="4" id="KW-1185">Reference proteome</keyword>
<accession>A0A9Q0ND88</accession>
<dbReference type="InterPro" id="IPR007889">
    <property type="entry name" value="HTH_Psq"/>
</dbReference>
<gene>
    <name evidence="3" type="ORF">Bhyg_02980</name>
</gene>
<dbReference type="EMBL" id="WJQU01000001">
    <property type="protein sequence ID" value="KAJ6647757.1"/>
    <property type="molecule type" value="Genomic_DNA"/>
</dbReference>
<protein>
    <recommendedName>
        <fullName evidence="2">HTH psq-type domain-containing protein</fullName>
    </recommendedName>
</protein>
<dbReference type="GO" id="GO:0003677">
    <property type="term" value="F:DNA binding"/>
    <property type="evidence" value="ECO:0007669"/>
    <property type="project" value="InterPro"/>
</dbReference>
<dbReference type="InterPro" id="IPR009057">
    <property type="entry name" value="Homeodomain-like_sf"/>
</dbReference>
<reference evidence="3" key="1">
    <citation type="submission" date="2022-07" db="EMBL/GenBank/DDBJ databases">
        <authorList>
            <person name="Trinca V."/>
            <person name="Uliana J.V.C."/>
            <person name="Torres T.T."/>
            <person name="Ward R.J."/>
            <person name="Monesi N."/>
        </authorList>
    </citation>
    <scope>NUCLEOTIDE SEQUENCE</scope>
    <source>
        <strain evidence="3">HSMRA1968</strain>
        <tissue evidence="3">Whole embryos</tissue>
    </source>
</reference>
<evidence type="ECO:0000256" key="1">
    <source>
        <dbReference type="ARBA" id="ARBA00004123"/>
    </source>
</evidence>
<dbReference type="Pfam" id="PF05225">
    <property type="entry name" value="HTH_psq"/>
    <property type="match status" value="1"/>
</dbReference>
<evidence type="ECO:0000313" key="4">
    <source>
        <dbReference type="Proteomes" id="UP001151699"/>
    </source>
</evidence>
<dbReference type="AlphaFoldDB" id="A0A9Q0ND88"/>
<dbReference type="Proteomes" id="UP001151699">
    <property type="component" value="Chromosome A"/>
</dbReference>
<comment type="caution">
    <text evidence="3">The sequence shown here is derived from an EMBL/GenBank/DDBJ whole genome shotgun (WGS) entry which is preliminary data.</text>
</comment>
<sequence length="80" mass="8816">MGVAVCDCRLSMSKQNMFAYFEEDMAKALDAMSTGMSCRKAAVAFGIPKTTLLYKHTGKYPVKRKMGPSTVLSESEEKVL</sequence>
<dbReference type="SUPFAM" id="SSF46689">
    <property type="entry name" value="Homeodomain-like"/>
    <property type="match status" value="1"/>
</dbReference>
<evidence type="ECO:0000259" key="2">
    <source>
        <dbReference type="Pfam" id="PF05225"/>
    </source>
</evidence>
<dbReference type="GO" id="GO:0005634">
    <property type="term" value="C:nucleus"/>
    <property type="evidence" value="ECO:0007669"/>
    <property type="project" value="UniProtKB-SubCell"/>
</dbReference>
<proteinExistence type="predicted"/>